<dbReference type="PANTHER" id="PTHR24286">
    <property type="entry name" value="CYTOCHROME P450 26"/>
    <property type="match status" value="1"/>
</dbReference>
<comment type="caution">
    <text evidence="9">The sequence shown here is derived from an EMBL/GenBank/DDBJ whole genome shotgun (WGS) entry which is preliminary data.</text>
</comment>
<evidence type="ECO:0000256" key="4">
    <source>
        <dbReference type="ARBA" id="ARBA00022723"/>
    </source>
</evidence>
<evidence type="ECO:0000256" key="1">
    <source>
        <dbReference type="ARBA" id="ARBA00001971"/>
    </source>
</evidence>
<keyword evidence="6" id="KW-0408">Iron</keyword>
<keyword evidence="5" id="KW-0560">Oxidoreductase</keyword>
<evidence type="ECO:0000256" key="6">
    <source>
        <dbReference type="ARBA" id="ARBA00023004"/>
    </source>
</evidence>
<dbReference type="InterPro" id="IPR001128">
    <property type="entry name" value="Cyt_P450"/>
</dbReference>
<comment type="cofactor">
    <cofactor evidence="1">
        <name>heme</name>
        <dbReference type="ChEBI" id="CHEBI:30413"/>
    </cofactor>
</comment>
<reference evidence="10" key="1">
    <citation type="journal article" date="2019" name="Int. J. Syst. Evol. Microbiol.">
        <title>The Global Catalogue of Microorganisms (GCM) 10K type strain sequencing project: providing services to taxonomists for standard genome sequencing and annotation.</title>
        <authorList>
            <consortium name="The Broad Institute Genomics Platform"/>
            <consortium name="The Broad Institute Genome Sequencing Center for Infectious Disease"/>
            <person name="Wu L."/>
            <person name="Ma J."/>
        </authorList>
    </citation>
    <scope>NUCLEOTIDE SEQUENCE [LARGE SCALE GENOMIC DNA]</scope>
    <source>
        <strain evidence="10">JCM 18410</strain>
    </source>
</reference>
<keyword evidence="7" id="KW-0503">Monooxygenase</keyword>
<dbReference type="EMBL" id="BAABKC010000101">
    <property type="protein sequence ID" value="GAA5073121.1"/>
    <property type="molecule type" value="Genomic_DNA"/>
</dbReference>
<organism evidence="9 10">
    <name type="scientific">Streptomyces similanensis</name>
    <dbReference type="NCBI Taxonomy" id="1274988"/>
    <lineage>
        <taxon>Bacteria</taxon>
        <taxon>Bacillati</taxon>
        <taxon>Actinomycetota</taxon>
        <taxon>Actinomycetes</taxon>
        <taxon>Kitasatosporales</taxon>
        <taxon>Streptomycetaceae</taxon>
        <taxon>Streptomyces</taxon>
    </lineage>
</organism>
<keyword evidence="3" id="KW-0349">Heme</keyword>
<sequence>MRLPEPAAPAPGIGHGTAVRFSEPARGGHRTRSADPSARPVGHATAPPRGFAGSAARSRGTRPRMDADRRPPHPLSDQTLALLAGGYAWLPQRMRDSGGEPALTTRLMGKPVLAVCGPDAVRFFYDERNVHRHGAIPGPVQATLFGHGAVHTLDGTAHRERKGLFLPLLGADLIEGVVEQVVAAWDEGVAEWARRPRVVLFDEAAVVLTRGVHRWAGVPLPDAEAGAVARDLIAMVDGFATPGPRHWRARHARRRQEERLARLVRDVRSGRTPAAPGSLLERVAGHREGAGERLTPGTAAVELLNILRPTVAVSWFAAFAAHALHRLPGLRDRLRGGDPAEATAFAHEVRRFYPFAPFLGGLAARDLSWHGHTVPRGGMVLLDVYGQNHDAGLWGDPYAFRPERFLEHPAERDELIPQGGGDPRTGHRCPGEGVALGLLESLAVRLARLEYEVPAQDLRIPLRRIPTRPRDGFVMSGVRAPEHRTNTSTDTENETNTKEPPAWDTAETSSTN</sequence>
<keyword evidence="4" id="KW-0479">Metal-binding</keyword>
<evidence type="ECO:0000313" key="9">
    <source>
        <dbReference type="EMBL" id="GAA5073121.1"/>
    </source>
</evidence>
<keyword evidence="10" id="KW-1185">Reference proteome</keyword>
<evidence type="ECO:0000313" key="10">
    <source>
        <dbReference type="Proteomes" id="UP001500124"/>
    </source>
</evidence>
<evidence type="ECO:0000256" key="3">
    <source>
        <dbReference type="ARBA" id="ARBA00022617"/>
    </source>
</evidence>
<gene>
    <name evidence="9" type="primary">cypC</name>
    <name evidence="9" type="ORF">GCM10023336_60320</name>
</gene>
<dbReference type="InterPro" id="IPR002401">
    <property type="entry name" value="Cyt_P450_E_grp-I"/>
</dbReference>
<evidence type="ECO:0000256" key="5">
    <source>
        <dbReference type="ARBA" id="ARBA00023002"/>
    </source>
</evidence>
<dbReference type="PANTHER" id="PTHR24286:SF24">
    <property type="entry name" value="LANOSTEROL 14-ALPHA DEMETHYLASE"/>
    <property type="match status" value="1"/>
</dbReference>
<dbReference type="Pfam" id="PF00067">
    <property type="entry name" value="p450"/>
    <property type="match status" value="1"/>
</dbReference>
<protein>
    <submittedName>
        <fullName evidence="9">Fatty-acid peroxygenase</fullName>
    </submittedName>
</protein>
<dbReference type="Proteomes" id="UP001500124">
    <property type="component" value="Unassembled WGS sequence"/>
</dbReference>
<dbReference type="CDD" id="cd11067">
    <property type="entry name" value="CYP152"/>
    <property type="match status" value="1"/>
</dbReference>
<evidence type="ECO:0000256" key="7">
    <source>
        <dbReference type="ARBA" id="ARBA00023033"/>
    </source>
</evidence>
<dbReference type="Gene3D" id="1.10.630.10">
    <property type="entry name" value="Cytochrome P450"/>
    <property type="match status" value="1"/>
</dbReference>
<dbReference type="InterPro" id="IPR036396">
    <property type="entry name" value="Cyt_P450_sf"/>
</dbReference>
<feature type="region of interest" description="Disordered" evidence="8">
    <location>
        <begin position="1"/>
        <end position="77"/>
    </location>
</feature>
<dbReference type="SUPFAM" id="SSF48264">
    <property type="entry name" value="Cytochrome P450"/>
    <property type="match status" value="1"/>
</dbReference>
<accession>A0ABP9L859</accession>
<name>A0ABP9L859_9ACTN</name>
<dbReference type="PRINTS" id="PR00463">
    <property type="entry name" value="EP450I"/>
</dbReference>
<evidence type="ECO:0000256" key="8">
    <source>
        <dbReference type="SAM" id="MobiDB-lite"/>
    </source>
</evidence>
<comment type="similarity">
    <text evidence="2">Belongs to the cytochrome P450 family.</text>
</comment>
<proteinExistence type="inferred from homology"/>
<feature type="region of interest" description="Disordered" evidence="8">
    <location>
        <begin position="471"/>
        <end position="512"/>
    </location>
</feature>
<evidence type="ECO:0000256" key="2">
    <source>
        <dbReference type="ARBA" id="ARBA00010617"/>
    </source>
</evidence>